<feature type="transmembrane region" description="Helical" evidence="2">
    <location>
        <begin position="49"/>
        <end position="71"/>
    </location>
</feature>
<accession>A0A5N5TQ17</accession>
<feature type="transmembrane region" description="Helical" evidence="2">
    <location>
        <begin position="7"/>
        <end position="29"/>
    </location>
</feature>
<evidence type="ECO:0000256" key="2">
    <source>
        <dbReference type="SAM" id="Phobius"/>
    </source>
</evidence>
<dbReference type="OrthoDB" id="10338114at2759"/>
<keyword evidence="2" id="KW-1133">Transmembrane helix</keyword>
<name>A0A5N5TQ17_9CRUS</name>
<keyword evidence="2" id="KW-0812">Transmembrane</keyword>
<dbReference type="Proteomes" id="UP000326759">
    <property type="component" value="Unassembled WGS sequence"/>
</dbReference>
<proteinExistence type="predicted"/>
<evidence type="ECO:0000313" key="3">
    <source>
        <dbReference type="EMBL" id="KAB7508202.1"/>
    </source>
</evidence>
<sequence length="136" mass="14583">MVIICNFSCIPVGFTVLFVCCILSLTIALPQTGFNSDSELTERAKPRDVLVPIHSGAVIGEIVVGSGPVSVNRARPAPRRENEPSFSRFISEGSEPEVKFSSGPEVENKDSGKIPPKKIDGATIVFNNEAAIQEIV</sequence>
<gene>
    <name evidence="3" type="ORF">Anas_01050</name>
</gene>
<evidence type="ECO:0000256" key="1">
    <source>
        <dbReference type="SAM" id="MobiDB-lite"/>
    </source>
</evidence>
<protein>
    <submittedName>
        <fullName evidence="3">Uncharacterized protein</fullName>
    </submittedName>
</protein>
<organism evidence="3 4">
    <name type="scientific">Armadillidium nasatum</name>
    <dbReference type="NCBI Taxonomy" id="96803"/>
    <lineage>
        <taxon>Eukaryota</taxon>
        <taxon>Metazoa</taxon>
        <taxon>Ecdysozoa</taxon>
        <taxon>Arthropoda</taxon>
        <taxon>Crustacea</taxon>
        <taxon>Multicrustacea</taxon>
        <taxon>Malacostraca</taxon>
        <taxon>Eumalacostraca</taxon>
        <taxon>Peracarida</taxon>
        <taxon>Isopoda</taxon>
        <taxon>Oniscidea</taxon>
        <taxon>Crinocheta</taxon>
        <taxon>Armadillidiidae</taxon>
        <taxon>Armadillidium</taxon>
    </lineage>
</organism>
<reference evidence="3 4" key="1">
    <citation type="journal article" date="2019" name="PLoS Biol.">
        <title>Sex chromosomes control vertical transmission of feminizing Wolbachia symbionts in an isopod.</title>
        <authorList>
            <person name="Becking T."/>
            <person name="Chebbi M.A."/>
            <person name="Giraud I."/>
            <person name="Moumen B."/>
            <person name="Laverre T."/>
            <person name="Caubet Y."/>
            <person name="Peccoud J."/>
            <person name="Gilbert C."/>
            <person name="Cordaux R."/>
        </authorList>
    </citation>
    <scope>NUCLEOTIDE SEQUENCE [LARGE SCALE GENOMIC DNA]</scope>
    <source>
        <strain evidence="3">ANa2</strain>
        <tissue evidence="3">Whole body excluding digestive tract and cuticle</tissue>
    </source>
</reference>
<dbReference type="AlphaFoldDB" id="A0A5N5TQ17"/>
<keyword evidence="4" id="KW-1185">Reference proteome</keyword>
<feature type="compositionally biased region" description="Basic and acidic residues" evidence="1">
    <location>
        <begin position="106"/>
        <end position="118"/>
    </location>
</feature>
<feature type="region of interest" description="Disordered" evidence="1">
    <location>
        <begin position="69"/>
        <end position="118"/>
    </location>
</feature>
<dbReference type="EMBL" id="SEYY01000018">
    <property type="protein sequence ID" value="KAB7508202.1"/>
    <property type="molecule type" value="Genomic_DNA"/>
</dbReference>
<evidence type="ECO:0000313" key="4">
    <source>
        <dbReference type="Proteomes" id="UP000326759"/>
    </source>
</evidence>
<comment type="caution">
    <text evidence="3">The sequence shown here is derived from an EMBL/GenBank/DDBJ whole genome shotgun (WGS) entry which is preliminary data.</text>
</comment>
<keyword evidence="2" id="KW-0472">Membrane</keyword>